<dbReference type="Gene3D" id="3.90.70.10">
    <property type="entry name" value="Cysteine proteinases"/>
    <property type="match status" value="1"/>
</dbReference>
<comment type="similarity">
    <text evidence="1">Belongs to the peptidase C2 family.</text>
</comment>
<dbReference type="SUPFAM" id="SSF49758">
    <property type="entry name" value="Calpain large subunit, middle domain (domain III)"/>
    <property type="match status" value="1"/>
</dbReference>
<dbReference type="InterPro" id="IPR022683">
    <property type="entry name" value="Calpain_III"/>
</dbReference>
<keyword evidence="2 6" id="KW-0645">Protease</keyword>
<dbReference type="InterPro" id="IPR036213">
    <property type="entry name" value="Calpain_III_sf"/>
</dbReference>
<proteinExistence type="inferred from homology"/>
<dbReference type="EMBL" id="CATQJA010002451">
    <property type="protein sequence ID" value="CAJ0570707.1"/>
    <property type="molecule type" value="Genomic_DNA"/>
</dbReference>
<comment type="caution">
    <text evidence="9">The sequence shown here is derived from an EMBL/GenBank/DDBJ whole genome shotgun (WGS) entry which is preliminary data.</text>
</comment>
<dbReference type="PANTHER" id="PTHR10183">
    <property type="entry name" value="CALPAIN"/>
    <property type="match status" value="1"/>
</dbReference>
<dbReference type="CDD" id="cd00044">
    <property type="entry name" value="CysPc"/>
    <property type="match status" value="1"/>
</dbReference>
<dbReference type="InterPro" id="IPR022682">
    <property type="entry name" value="Calpain_domain_III"/>
</dbReference>
<dbReference type="PRINTS" id="PR00704">
    <property type="entry name" value="CALPAIN"/>
</dbReference>
<dbReference type="Pfam" id="PF00648">
    <property type="entry name" value="Peptidase_C2"/>
    <property type="match status" value="1"/>
</dbReference>
<gene>
    <name evidence="9" type="ORF">MSPICULIGERA_LOCUS9144</name>
</gene>
<accession>A0AA36CLV0</accession>
<dbReference type="InterPro" id="IPR001300">
    <property type="entry name" value="Peptidase_C2_calpain_cat"/>
</dbReference>
<feature type="compositionally biased region" description="Gly residues" evidence="7">
    <location>
        <begin position="22"/>
        <end position="32"/>
    </location>
</feature>
<feature type="active site" evidence="5 6">
    <location>
        <position position="531"/>
    </location>
</feature>
<name>A0AA36CLV0_9BILA</name>
<dbReference type="SUPFAM" id="SSF54001">
    <property type="entry name" value="Cysteine proteinases"/>
    <property type="match status" value="1"/>
</dbReference>
<dbReference type="InterPro" id="IPR033883">
    <property type="entry name" value="C2_III"/>
</dbReference>
<protein>
    <recommendedName>
        <fullName evidence="8">Calpain catalytic domain-containing protein</fullName>
    </recommendedName>
</protein>
<dbReference type="InterPro" id="IPR038765">
    <property type="entry name" value="Papain-like_cys_pep_sf"/>
</dbReference>
<evidence type="ECO:0000256" key="4">
    <source>
        <dbReference type="ARBA" id="ARBA00022807"/>
    </source>
</evidence>
<dbReference type="FunFam" id="3.90.70.10:FF:000001">
    <property type="entry name" value="Calpain-1 catalytic subunit"/>
    <property type="match status" value="1"/>
</dbReference>
<dbReference type="Pfam" id="PF01067">
    <property type="entry name" value="Calpain_III"/>
    <property type="match status" value="1"/>
</dbReference>
<keyword evidence="10" id="KW-1185">Reference proteome</keyword>
<dbReference type="InterPro" id="IPR022684">
    <property type="entry name" value="Calpain_cysteine_protease"/>
</dbReference>
<dbReference type="PANTHER" id="PTHR10183:SF433">
    <property type="entry name" value="CALPAIN-A-RELATED"/>
    <property type="match status" value="1"/>
</dbReference>
<evidence type="ECO:0000256" key="6">
    <source>
        <dbReference type="PROSITE-ProRule" id="PRU00239"/>
    </source>
</evidence>
<evidence type="ECO:0000259" key="8">
    <source>
        <dbReference type="PROSITE" id="PS50203"/>
    </source>
</evidence>
<keyword evidence="3 6" id="KW-0378">Hydrolase</keyword>
<dbReference type="InterPro" id="IPR000169">
    <property type="entry name" value="Pept_cys_AS"/>
</dbReference>
<dbReference type="GO" id="GO:0006508">
    <property type="term" value="P:proteolysis"/>
    <property type="evidence" value="ECO:0007669"/>
    <property type="project" value="UniProtKB-KW"/>
</dbReference>
<evidence type="ECO:0000256" key="1">
    <source>
        <dbReference type="ARBA" id="ARBA00007623"/>
    </source>
</evidence>
<evidence type="ECO:0000256" key="2">
    <source>
        <dbReference type="ARBA" id="ARBA00022670"/>
    </source>
</evidence>
<reference evidence="9" key="1">
    <citation type="submission" date="2023-06" db="EMBL/GenBank/DDBJ databases">
        <authorList>
            <person name="Delattre M."/>
        </authorList>
    </citation>
    <scope>NUCLEOTIDE SEQUENCE</scope>
    <source>
        <strain evidence="9">AF72</strain>
    </source>
</reference>
<dbReference type="GO" id="GO:0005737">
    <property type="term" value="C:cytoplasm"/>
    <property type="evidence" value="ECO:0007669"/>
    <property type="project" value="TreeGrafter"/>
</dbReference>
<evidence type="ECO:0000256" key="7">
    <source>
        <dbReference type="SAM" id="MobiDB-lite"/>
    </source>
</evidence>
<evidence type="ECO:0000313" key="10">
    <source>
        <dbReference type="Proteomes" id="UP001177023"/>
    </source>
</evidence>
<dbReference type="GO" id="GO:0004198">
    <property type="term" value="F:calcium-dependent cysteine-type endopeptidase activity"/>
    <property type="evidence" value="ECO:0007669"/>
    <property type="project" value="InterPro"/>
</dbReference>
<dbReference type="PROSITE" id="PS50203">
    <property type="entry name" value="CALPAIN_CAT"/>
    <property type="match status" value="1"/>
</dbReference>
<dbReference type="CDD" id="cd00214">
    <property type="entry name" value="Calpain_III"/>
    <property type="match status" value="1"/>
</dbReference>
<sequence length="789" mass="87296">MSDDEQQYYGGGDDGQGYDDGQYGGGDDGAYGGDDQQGYDDGGNYDEGGDYGGDGQDYDNGEQYEEPEPQEEEEHQEEEVEENHEGEDERQEEDVYPEDDYNDQNEDEHEEQEEHEEEHEEEQPDEEAHAQDVDDVEVLDWSPEDVSSPEDLERLELSGHTLQATDSGDGGGFNVGSMIKGAMDGFGGESGGGGGGFGSIVGTISSMISVGGGSPLSNTFSSGGFSHIAEGLIAKAAHRFLGIDERTGAIIGAIAGNAMFGMGGQGNSLGGLGKLILDNIVSGKFRRKVDPWVSPVAGMPKFNLNFYAERDRCLQSATLFEDPEFPAGDRALFYKTPPDQEVVWKRPGEIVSNPQLIVEGHSRFDVKQGALGDCWLLAAVANLTLRDELFYRVCPPDQSFTDNYAGIFHFQFWRYGKWVDVVIDDRLPTVDSELMYMHSADHNEFWSALLEKAYAKVYGSYEALEGGSTVEALEDFTGGLTENFDLRKTPRETILAMMVRGFQMGGMFGCSIAADPEVKEAVRRDGLVMGHAYSITALHTVQTSHGEVVLVRIRNPWGNSKEWNGAWSDNAPEWDQVDASARPPFEKDGEFWMSFDDFYREFEEMELCNLSAQVMNEINEMTGVDTSQIDKRVSQWAERANDGQWDEQRGTAGGCSNYPNSYYRNPQFGAQFTVTADSVEQDGKVTVIVALLQKYRRELQPQGLDTLPIGFSVYEAPTVGTPLDMHYLRNNKAIARVPVYVNMREVTVRFRVPPGDFVILPSTFEPGQAAEFLIRIYANGALQFGTLQG</sequence>
<dbReference type="Proteomes" id="UP001177023">
    <property type="component" value="Unassembled WGS sequence"/>
</dbReference>
<evidence type="ECO:0000313" key="9">
    <source>
        <dbReference type="EMBL" id="CAJ0570707.1"/>
    </source>
</evidence>
<dbReference type="PROSITE" id="PS00139">
    <property type="entry name" value="THIOL_PROTEASE_CYS"/>
    <property type="match status" value="1"/>
</dbReference>
<evidence type="ECO:0000256" key="3">
    <source>
        <dbReference type="ARBA" id="ARBA00022801"/>
    </source>
</evidence>
<dbReference type="SMART" id="SM00230">
    <property type="entry name" value="CysPc"/>
    <property type="match status" value="1"/>
</dbReference>
<keyword evidence="4 6" id="KW-0788">Thiol protease</keyword>
<feature type="compositionally biased region" description="Acidic residues" evidence="7">
    <location>
        <begin position="56"/>
        <end position="125"/>
    </location>
</feature>
<feature type="non-terminal residue" evidence="9">
    <location>
        <position position="1"/>
    </location>
</feature>
<feature type="active site" evidence="5 6">
    <location>
        <position position="555"/>
    </location>
</feature>
<organism evidence="9 10">
    <name type="scientific">Mesorhabditis spiculigera</name>
    <dbReference type="NCBI Taxonomy" id="96644"/>
    <lineage>
        <taxon>Eukaryota</taxon>
        <taxon>Metazoa</taxon>
        <taxon>Ecdysozoa</taxon>
        <taxon>Nematoda</taxon>
        <taxon>Chromadorea</taxon>
        <taxon>Rhabditida</taxon>
        <taxon>Rhabditina</taxon>
        <taxon>Rhabditomorpha</taxon>
        <taxon>Rhabditoidea</taxon>
        <taxon>Rhabditidae</taxon>
        <taxon>Mesorhabditinae</taxon>
        <taxon>Mesorhabditis</taxon>
    </lineage>
</organism>
<dbReference type="AlphaFoldDB" id="A0AA36CLV0"/>
<dbReference type="SMART" id="SM00720">
    <property type="entry name" value="calpain_III"/>
    <property type="match status" value="1"/>
</dbReference>
<feature type="domain" description="Calpain catalytic" evidence="8">
    <location>
        <begin position="319"/>
        <end position="611"/>
    </location>
</feature>
<feature type="active site" evidence="5 6">
    <location>
        <position position="374"/>
    </location>
</feature>
<feature type="region of interest" description="Disordered" evidence="7">
    <location>
        <begin position="1"/>
        <end position="133"/>
    </location>
</feature>
<dbReference type="Gene3D" id="2.60.120.380">
    <property type="match status" value="1"/>
</dbReference>
<evidence type="ECO:0000256" key="5">
    <source>
        <dbReference type="PIRSR" id="PIRSR622684-1"/>
    </source>
</evidence>